<gene>
    <name evidence="16" type="ORF">P153DRAFT_380242</name>
</gene>
<keyword evidence="16" id="KW-0378">Hydrolase</keyword>
<dbReference type="InterPro" id="IPR017871">
    <property type="entry name" value="ABC_transporter-like_CS"/>
</dbReference>
<dbReference type="OrthoDB" id="6500128at2759"/>
<feature type="domain" description="ABC transmembrane type-1" evidence="15">
    <location>
        <begin position="118"/>
        <end position="406"/>
    </location>
</feature>
<keyword evidence="8 13" id="KW-1133">Transmembrane helix</keyword>
<dbReference type="FunFam" id="1.20.1560.10:FF:000004">
    <property type="entry name" value="ATP-binding cassette sub-family B member 7"/>
    <property type="match status" value="1"/>
</dbReference>
<dbReference type="CDD" id="cd18582">
    <property type="entry name" value="ABC_6TM_ATM1_ABCB7"/>
    <property type="match status" value="1"/>
</dbReference>
<comment type="similarity">
    <text evidence="10">Belongs to the ABC transporter superfamily. ABCB family. Heavy Metal importer (TC 3.A.1.210) subfamily.</text>
</comment>
<dbReference type="PANTHER" id="PTHR24221:SF402">
    <property type="entry name" value="IRON-SULFUR CLUSTERS TRANSPORTER ABCB7, MITOCHONDRIAL"/>
    <property type="match status" value="1"/>
</dbReference>
<dbReference type="AlphaFoldDB" id="A0A6A6AR67"/>
<evidence type="ECO:0000256" key="12">
    <source>
        <dbReference type="ARBA" id="ARBA00040792"/>
    </source>
</evidence>
<feature type="domain" description="ABC transporter" evidence="14">
    <location>
        <begin position="440"/>
        <end position="676"/>
    </location>
</feature>
<evidence type="ECO:0000313" key="16">
    <source>
        <dbReference type="EMBL" id="KAF2134429.1"/>
    </source>
</evidence>
<keyword evidence="3" id="KW-0813">Transport</keyword>
<dbReference type="GeneID" id="54410348"/>
<evidence type="ECO:0000256" key="5">
    <source>
        <dbReference type="ARBA" id="ARBA00022741"/>
    </source>
</evidence>
<keyword evidence="17" id="KW-1185">Reference proteome</keyword>
<evidence type="ECO:0000256" key="13">
    <source>
        <dbReference type="SAM" id="Phobius"/>
    </source>
</evidence>
<dbReference type="SMART" id="SM00382">
    <property type="entry name" value="AAA"/>
    <property type="match status" value="1"/>
</dbReference>
<reference evidence="16" key="1">
    <citation type="journal article" date="2020" name="Stud. Mycol.">
        <title>101 Dothideomycetes genomes: a test case for predicting lifestyles and emergence of pathogens.</title>
        <authorList>
            <person name="Haridas S."/>
            <person name="Albert R."/>
            <person name="Binder M."/>
            <person name="Bloem J."/>
            <person name="Labutti K."/>
            <person name="Salamov A."/>
            <person name="Andreopoulos B."/>
            <person name="Baker S."/>
            <person name="Barry K."/>
            <person name="Bills G."/>
            <person name="Bluhm B."/>
            <person name="Cannon C."/>
            <person name="Castanera R."/>
            <person name="Culley D."/>
            <person name="Daum C."/>
            <person name="Ezra D."/>
            <person name="Gonzalez J."/>
            <person name="Henrissat B."/>
            <person name="Kuo A."/>
            <person name="Liang C."/>
            <person name="Lipzen A."/>
            <person name="Lutzoni F."/>
            <person name="Magnuson J."/>
            <person name="Mondo S."/>
            <person name="Nolan M."/>
            <person name="Ohm R."/>
            <person name="Pangilinan J."/>
            <person name="Park H.-J."/>
            <person name="Ramirez L."/>
            <person name="Alfaro M."/>
            <person name="Sun H."/>
            <person name="Tritt A."/>
            <person name="Yoshinaga Y."/>
            <person name="Zwiers L.-H."/>
            <person name="Turgeon B."/>
            <person name="Goodwin S."/>
            <person name="Spatafora J."/>
            <person name="Crous P."/>
            <person name="Grigoriev I."/>
        </authorList>
    </citation>
    <scope>NUCLEOTIDE SEQUENCE</scope>
    <source>
        <strain evidence="16">CBS 119687</strain>
    </source>
</reference>
<dbReference type="FunFam" id="3.40.50.300:FF:000186">
    <property type="entry name" value="ATP-binding cassette sub-family B member 7, mitochondrial"/>
    <property type="match status" value="1"/>
</dbReference>
<dbReference type="SUPFAM" id="SSF90123">
    <property type="entry name" value="ABC transporter transmembrane region"/>
    <property type="match status" value="1"/>
</dbReference>
<dbReference type="Pfam" id="PF00664">
    <property type="entry name" value="ABC_membrane"/>
    <property type="match status" value="1"/>
</dbReference>
<keyword evidence="7" id="KW-1278">Translocase</keyword>
<dbReference type="InterPro" id="IPR027417">
    <property type="entry name" value="P-loop_NTPase"/>
</dbReference>
<dbReference type="PANTHER" id="PTHR24221">
    <property type="entry name" value="ATP-BINDING CASSETTE SUB-FAMILY B"/>
    <property type="match status" value="1"/>
</dbReference>
<evidence type="ECO:0000256" key="6">
    <source>
        <dbReference type="ARBA" id="ARBA00022840"/>
    </source>
</evidence>
<evidence type="ECO:0000256" key="4">
    <source>
        <dbReference type="ARBA" id="ARBA00022692"/>
    </source>
</evidence>
<dbReference type="CDD" id="cd03253">
    <property type="entry name" value="ABCC_ATM1_transporter"/>
    <property type="match status" value="1"/>
</dbReference>
<evidence type="ECO:0000256" key="3">
    <source>
        <dbReference type="ARBA" id="ARBA00022448"/>
    </source>
</evidence>
<evidence type="ECO:0000259" key="15">
    <source>
        <dbReference type="PROSITE" id="PS50929"/>
    </source>
</evidence>
<dbReference type="RefSeq" id="XP_033528816.1">
    <property type="nucleotide sequence ID" value="XM_033669916.1"/>
</dbReference>
<dbReference type="PROSITE" id="PS00211">
    <property type="entry name" value="ABC_TRANSPORTER_1"/>
    <property type="match status" value="1"/>
</dbReference>
<dbReference type="Gene3D" id="1.20.1560.10">
    <property type="entry name" value="ABC transporter type 1, transmembrane domain"/>
    <property type="match status" value="1"/>
</dbReference>
<keyword evidence="5" id="KW-0547">Nucleotide-binding</keyword>
<feature type="transmembrane region" description="Helical" evidence="13">
    <location>
        <begin position="230"/>
        <end position="257"/>
    </location>
</feature>
<evidence type="ECO:0000256" key="11">
    <source>
        <dbReference type="ARBA" id="ARBA00039906"/>
    </source>
</evidence>
<dbReference type="PROSITE" id="PS50893">
    <property type="entry name" value="ABC_TRANSPORTER_2"/>
    <property type="match status" value="1"/>
</dbReference>
<dbReference type="PROSITE" id="PS50929">
    <property type="entry name" value="ABC_TM1F"/>
    <property type="match status" value="1"/>
</dbReference>
<feature type="transmembrane region" description="Helical" evidence="13">
    <location>
        <begin position="116"/>
        <end position="136"/>
    </location>
</feature>
<evidence type="ECO:0000256" key="2">
    <source>
        <dbReference type="ARBA" id="ARBA00011738"/>
    </source>
</evidence>
<dbReference type="InterPro" id="IPR036640">
    <property type="entry name" value="ABC1_TM_sf"/>
</dbReference>
<evidence type="ECO:0000256" key="1">
    <source>
        <dbReference type="ARBA" id="ARBA00004448"/>
    </source>
</evidence>
<evidence type="ECO:0000256" key="8">
    <source>
        <dbReference type="ARBA" id="ARBA00022989"/>
    </source>
</evidence>
<accession>A0A6A6AR67</accession>
<feature type="transmembrane region" description="Helical" evidence="13">
    <location>
        <begin position="263"/>
        <end position="281"/>
    </location>
</feature>
<dbReference type="GO" id="GO:0140466">
    <property type="term" value="P:iron-sulfur cluster export from the mitochondrion"/>
    <property type="evidence" value="ECO:0007669"/>
    <property type="project" value="UniProtKB-ARBA"/>
</dbReference>
<evidence type="ECO:0000256" key="7">
    <source>
        <dbReference type="ARBA" id="ARBA00022967"/>
    </source>
</evidence>
<comment type="subunit">
    <text evidence="2">Homodimer.</text>
</comment>
<dbReference type="Gene3D" id="3.40.50.300">
    <property type="entry name" value="P-loop containing nucleotide triphosphate hydrolases"/>
    <property type="match status" value="1"/>
</dbReference>
<evidence type="ECO:0000313" key="17">
    <source>
        <dbReference type="Proteomes" id="UP000799771"/>
    </source>
</evidence>
<dbReference type="GO" id="GO:0005743">
    <property type="term" value="C:mitochondrial inner membrane"/>
    <property type="evidence" value="ECO:0007669"/>
    <property type="project" value="UniProtKB-SubCell"/>
</dbReference>
<dbReference type="GO" id="GO:0016887">
    <property type="term" value="F:ATP hydrolysis activity"/>
    <property type="evidence" value="ECO:0007669"/>
    <property type="project" value="InterPro"/>
</dbReference>
<dbReference type="EMBL" id="ML977497">
    <property type="protein sequence ID" value="KAF2134429.1"/>
    <property type="molecule type" value="Genomic_DNA"/>
</dbReference>
<dbReference type="GO" id="GO:0005524">
    <property type="term" value="F:ATP binding"/>
    <property type="evidence" value="ECO:0007669"/>
    <property type="project" value="UniProtKB-KW"/>
</dbReference>
<dbReference type="GO" id="GO:0006879">
    <property type="term" value="P:intracellular iron ion homeostasis"/>
    <property type="evidence" value="ECO:0007669"/>
    <property type="project" value="TreeGrafter"/>
</dbReference>
<protein>
    <recommendedName>
        <fullName evidence="11">Iron-sulfur clusters transporter ATM1, mitochondrial</fullName>
    </recommendedName>
    <alternativeName>
        <fullName evidence="12">Iron-sulfur clusters transporter atm1, mitochondrial</fullName>
    </alternativeName>
</protein>
<dbReference type="InterPro" id="IPR039421">
    <property type="entry name" value="Type_1_exporter"/>
</dbReference>
<evidence type="ECO:0000256" key="10">
    <source>
        <dbReference type="ARBA" id="ARBA00024363"/>
    </source>
</evidence>
<evidence type="ECO:0000259" key="14">
    <source>
        <dbReference type="PROSITE" id="PS50893"/>
    </source>
</evidence>
<comment type="subcellular location">
    <subcellularLocation>
        <location evidence="1">Mitochondrion inner membrane</location>
        <topology evidence="1">Multi-pass membrane protein</topology>
    </subcellularLocation>
</comment>
<dbReference type="InterPro" id="IPR011527">
    <property type="entry name" value="ABC1_TM_dom"/>
</dbReference>
<dbReference type="InterPro" id="IPR003439">
    <property type="entry name" value="ABC_transporter-like_ATP-bd"/>
</dbReference>
<keyword evidence="9 13" id="KW-0472">Membrane</keyword>
<keyword evidence="6" id="KW-0067">ATP-binding</keyword>
<organism evidence="16 17">
    <name type="scientific">Dothidotthia symphoricarpi CBS 119687</name>
    <dbReference type="NCBI Taxonomy" id="1392245"/>
    <lineage>
        <taxon>Eukaryota</taxon>
        <taxon>Fungi</taxon>
        <taxon>Dikarya</taxon>
        <taxon>Ascomycota</taxon>
        <taxon>Pezizomycotina</taxon>
        <taxon>Dothideomycetes</taxon>
        <taxon>Pleosporomycetidae</taxon>
        <taxon>Pleosporales</taxon>
        <taxon>Dothidotthiaceae</taxon>
        <taxon>Dothidotthia</taxon>
    </lineage>
</organism>
<evidence type="ECO:0000256" key="9">
    <source>
        <dbReference type="ARBA" id="ARBA00023136"/>
    </source>
</evidence>
<dbReference type="SUPFAM" id="SSF52540">
    <property type="entry name" value="P-loop containing nucleoside triphosphate hydrolases"/>
    <property type="match status" value="1"/>
</dbReference>
<dbReference type="Pfam" id="PF00005">
    <property type="entry name" value="ABC_tran"/>
    <property type="match status" value="1"/>
</dbReference>
<name>A0A6A6AR67_9PLEO</name>
<keyword evidence="4 13" id="KW-0812">Transmembrane</keyword>
<feature type="transmembrane region" description="Helical" evidence="13">
    <location>
        <begin position="148"/>
        <end position="167"/>
    </location>
</feature>
<dbReference type="Proteomes" id="UP000799771">
    <property type="component" value="Unassembled WGS sequence"/>
</dbReference>
<dbReference type="InterPro" id="IPR003593">
    <property type="entry name" value="AAA+_ATPase"/>
</dbReference>
<sequence>MLIPPLARAARRPGLDALSLSRPHPLRPLYSLHHATRVFTSSPLHRKDVHGQRPAAVLAKDKLAGDAAKAKAARADPLLQEQVLTNKAQRKADWAIITEMSRYLWPKDNMGTRFRVGLSVGLLLGAKVLNVQVPFYFKNIVDAMNIDFVAVGGTAGTVAGSMILAYGMTRIGATVFQELRNAIFASVAQKAIRKVACSVYEHLLRLDLSFHLARQTGGLTRAIDRGTKGISFLLTSMVFHIFPTAFEISLVCGILTYQYGWQFAAITSATMAAYTAFTILTTSWRTKFRKQANAADNKAATTAVDSLINYEAVKYFNNEKYEVGRYNQSLQAYEKASIKVATSLAFLNSGQNIIFSSALTAMMYLACNGVATGQLTVGDLVFVNQLVFQLSVPLNFLGSVYRELRQSLLDMETLFNLQKVNVNVKDKPDTKALVLTKGEIKFENVSFGYRPDRPIIKHLNLTIPAGKKVAIVGPSGCGKSTILRLLFRFYDAQEGRILIDGQDIRDVSLDSLRKAIGVVPQDTPLFNNTIEHNIRYGNLDASPEKVVEAAKRARLHDSISQFPDGYGTMVGERGMMISGGEKQRLAVSRLILKDPPLLFFDEATSALDTHTESALLSHINSLVREKKRTSVFVAHRLRTIYDSDLIIVLKEGGVAESGTHQELVDRAGLYSELWSVQETMFVDPKEEVVDGATKQK</sequence>
<dbReference type="GO" id="GO:0140359">
    <property type="term" value="F:ABC-type transporter activity"/>
    <property type="evidence" value="ECO:0007669"/>
    <property type="project" value="InterPro"/>
</dbReference>
<proteinExistence type="inferred from homology"/>